<reference evidence="1 2" key="1">
    <citation type="submission" date="2019-05" db="EMBL/GenBank/DDBJ databases">
        <title>We sequenced the genome of Paenibacillus hemerocallicola KCTC 33185 for further insight into its adaptation and study the phylogeny of Paenibacillus.</title>
        <authorList>
            <person name="Narsing Rao M.P."/>
        </authorList>
    </citation>
    <scope>NUCLEOTIDE SEQUENCE [LARGE SCALE GENOMIC DNA]</scope>
    <source>
        <strain evidence="1 2">KCTC 33185</strain>
    </source>
</reference>
<dbReference type="AlphaFoldDB" id="A0A5C4T7F3"/>
<dbReference type="RefSeq" id="WP_139603827.1">
    <property type="nucleotide sequence ID" value="NZ_VDCQ01000026.1"/>
</dbReference>
<dbReference type="Proteomes" id="UP000307943">
    <property type="component" value="Unassembled WGS sequence"/>
</dbReference>
<organism evidence="1 2">
    <name type="scientific">Paenibacillus hemerocallicola</name>
    <dbReference type="NCBI Taxonomy" id="1172614"/>
    <lineage>
        <taxon>Bacteria</taxon>
        <taxon>Bacillati</taxon>
        <taxon>Bacillota</taxon>
        <taxon>Bacilli</taxon>
        <taxon>Bacillales</taxon>
        <taxon>Paenibacillaceae</taxon>
        <taxon>Paenibacillus</taxon>
    </lineage>
</organism>
<dbReference type="EMBL" id="VDCQ01000026">
    <property type="protein sequence ID" value="TNJ64756.1"/>
    <property type="molecule type" value="Genomic_DNA"/>
</dbReference>
<proteinExistence type="predicted"/>
<dbReference type="OrthoDB" id="2112831at2"/>
<evidence type="ECO:0000313" key="2">
    <source>
        <dbReference type="Proteomes" id="UP000307943"/>
    </source>
</evidence>
<protein>
    <submittedName>
        <fullName evidence="1">Uncharacterized protein</fullName>
    </submittedName>
</protein>
<evidence type="ECO:0000313" key="1">
    <source>
        <dbReference type="EMBL" id="TNJ64756.1"/>
    </source>
</evidence>
<dbReference type="Pfam" id="PF20074">
    <property type="entry name" value="DUF6470"/>
    <property type="match status" value="1"/>
</dbReference>
<keyword evidence="2" id="KW-1185">Reference proteome</keyword>
<accession>A0A5C4T7F3</accession>
<sequence>MDLPRIHYRLQHAKLHIDADLGKYDIQQPRPTFEMKRIDPKLDIQQPRGDLQIDSSKARDALGQGGNLEMMHRIYSSARNVAMDGIARIVENGNRLAAIHLGGNPIADNAQANLTGFPEMDYAGPTSFDNVDITYTARKAQIEVTPGRIEFNTKVNNPIVEYRRGKMEIYMKQYPNVEMIPPQIDMKV</sequence>
<name>A0A5C4T7F3_9BACL</name>
<gene>
    <name evidence="1" type="ORF">FE784_19140</name>
</gene>
<comment type="caution">
    <text evidence="1">The sequence shown here is derived from an EMBL/GenBank/DDBJ whole genome shotgun (WGS) entry which is preliminary data.</text>
</comment>
<dbReference type="InterPro" id="IPR045527">
    <property type="entry name" value="DUF6470"/>
</dbReference>